<feature type="compositionally biased region" description="Polar residues" evidence="9">
    <location>
        <begin position="178"/>
        <end position="194"/>
    </location>
</feature>
<feature type="domain" description="OB" evidence="10">
    <location>
        <begin position="74"/>
        <end position="149"/>
    </location>
</feature>
<evidence type="ECO:0000256" key="9">
    <source>
        <dbReference type="SAM" id="MobiDB-lite"/>
    </source>
</evidence>
<dbReference type="InterPro" id="IPR014892">
    <property type="entry name" value="RPA_C"/>
</dbReference>
<dbReference type="AlphaFoldDB" id="A0AAN8ZI46"/>
<evidence type="ECO:0000313" key="12">
    <source>
        <dbReference type="EMBL" id="KAK6942044.1"/>
    </source>
</evidence>
<protein>
    <submittedName>
        <fullName evidence="12">OB-fold nucleic acid binding domain, AA-tRNA synthetase-type</fullName>
    </submittedName>
</protein>
<comment type="caution">
    <text evidence="12">The sequence shown here is derived from an EMBL/GenBank/DDBJ whole genome shotgun (WGS) entry which is preliminary data.</text>
</comment>
<feature type="region of interest" description="Disordered" evidence="9">
    <location>
        <begin position="178"/>
        <end position="197"/>
    </location>
</feature>
<dbReference type="InterPro" id="IPR040260">
    <property type="entry name" value="RFA2-like"/>
</dbReference>
<dbReference type="Pfam" id="PF08784">
    <property type="entry name" value="RPA_C"/>
    <property type="match status" value="1"/>
</dbReference>
<dbReference type="GO" id="GO:0005662">
    <property type="term" value="C:DNA replication factor A complex"/>
    <property type="evidence" value="ECO:0007669"/>
    <property type="project" value="TreeGrafter"/>
</dbReference>
<feature type="domain" description="Replication protein A C-terminal" evidence="11">
    <location>
        <begin position="238"/>
        <end position="308"/>
    </location>
</feature>
<accession>A0AAN8ZI46</accession>
<keyword evidence="7" id="KW-0234">DNA repair</keyword>
<dbReference type="EMBL" id="JBAMMX010000004">
    <property type="protein sequence ID" value="KAK6942044.1"/>
    <property type="molecule type" value="Genomic_DNA"/>
</dbReference>
<evidence type="ECO:0000256" key="2">
    <source>
        <dbReference type="ARBA" id="ARBA00007815"/>
    </source>
</evidence>
<name>A0AAN8ZI46_9MAGN</name>
<sequence length="317" mass="35294">MYSTTQFDGNAAFSGGGFMPSQATQSAADPSFSPAKNRDAQGLLPLTVKQISEALLSSDDKSNILIDGVDVNNVTLVGMILNKTPRVTDVSFKLDDGSGRIDCTRWVNGEASETREMDAVEDGMYVRVHGHLKSFQGKKQLVAFAVRPITDFNEITTHFLECIYVHLCNTKSRLQGGISTQTPMTNPVTNTPSKGYQAPPATEVRVKKFKFHTWRYIPLGLYLSDACFPLQFSGQYSVEGIKGIDQRVLDYMNSIFTEKGIHRDEVAQKLNLPAAKIMYHLSFVTFLHPWEAFKTLEAEGLIYSTIDEWHYKSTANG</sequence>
<dbReference type="FunFam" id="2.40.50.140:FF:000184">
    <property type="entry name" value="replication protein A 32 kDa subunit A-like"/>
    <property type="match status" value="1"/>
</dbReference>
<dbReference type="InterPro" id="IPR036388">
    <property type="entry name" value="WH-like_DNA-bd_sf"/>
</dbReference>
<dbReference type="GO" id="GO:0006260">
    <property type="term" value="P:DNA replication"/>
    <property type="evidence" value="ECO:0007669"/>
    <property type="project" value="UniProtKB-KW"/>
</dbReference>
<evidence type="ECO:0000313" key="13">
    <source>
        <dbReference type="Proteomes" id="UP001370490"/>
    </source>
</evidence>
<keyword evidence="8" id="KW-0539">Nucleus</keyword>
<dbReference type="InterPro" id="IPR004365">
    <property type="entry name" value="NA-bd_OB_tRNA"/>
</dbReference>
<dbReference type="InterPro" id="IPR036390">
    <property type="entry name" value="WH_DNA-bd_sf"/>
</dbReference>
<dbReference type="PANTHER" id="PTHR13989:SF16">
    <property type="entry name" value="REPLICATION PROTEIN A2"/>
    <property type="match status" value="1"/>
</dbReference>
<dbReference type="Gene3D" id="2.40.50.140">
    <property type="entry name" value="Nucleic acid-binding proteins"/>
    <property type="match status" value="1"/>
</dbReference>
<dbReference type="SUPFAM" id="SSF46785">
    <property type="entry name" value="Winged helix' DNA-binding domain"/>
    <property type="match status" value="1"/>
</dbReference>
<reference evidence="12 13" key="1">
    <citation type="submission" date="2023-12" db="EMBL/GenBank/DDBJ databases">
        <title>A high-quality genome assembly for Dillenia turbinata (Dilleniales).</title>
        <authorList>
            <person name="Chanderbali A."/>
        </authorList>
    </citation>
    <scope>NUCLEOTIDE SEQUENCE [LARGE SCALE GENOMIC DNA]</scope>
    <source>
        <strain evidence="12">LSX21</strain>
        <tissue evidence="12">Leaf</tissue>
    </source>
</reference>
<keyword evidence="5" id="KW-0238">DNA-binding</keyword>
<organism evidence="12 13">
    <name type="scientific">Dillenia turbinata</name>
    <dbReference type="NCBI Taxonomy" id="194707"/>
    <lineage>
        <taxon>Eukaryota</taxon>
        <taxon>Viridiplantae</taxon>
        <taxon>Streptophyta</taxon>
        <taxon>Embryophyta</taxon>
        <taxon>Tracheophyta</taxon>
        <taxon>Spermatophyta</taxon>
        <taxon>Magnoliopsida</taxon>
        <taxon>eudicotyledons</taxon>
        <taxon>Gunneridae</taxon>
        <taxon>Pentapetalae</taxon>
        <taxon>Dilleniales</taxon>
        <taxon>Dilleniaceae</taxon>
        <taxon>Dillenia</taxon>
    </lineage>
</organism>
<evidence type="ECO:0000259" key="10">
    <source>
        <dbReference type="Pfam" id="PF01336"/>
    </source>
</evidence>
<dbReference type="GO" id="GO:0000781">
    <property type="term" value="C:chromosome, telomeric region"/>
    <property type="evidence" value="ECO:0007669"/>
    <property type="project" value="TreeGrafter"/>
</dbReference>
<evidence type="ECO:0000256" key="1">
    <source>
        <dbReference type="ARBA" id="ARBA00004123"/>
    </source>
</evidence>
<keyword evidence="4" id="KW-0227">DNA damage</keyword>
<dbReference type="Pfam" id="PF01336">
    <property type="entry name" value="tRNA_anti-codon"/>
    <property type="match status" value="1"/>
</dbReference>
<keyword evidence="3" id="KW-0235">DNA replication</keyword>
<gene>
    <name evidence="12" type="ORF">RJ641_027421</name>
</gene>
<evidence type="ECO:0000259" key="11">
    <source>
        <dbReference type="Pfam" id="PF08784"/>
    </source>
</evidence>
<evidence type="ECO:0000256" key="8">
    <source>
        <dbReference type="ARBA" id="ARBA00023242"/>
    </source>
</evidence>
<dbReference type="PIRSF" id="PIRSF036949">
    <property type="entry name" value="RPA32"/>
    <property type="match status" value="1"/>
</dbReference>
<evidence type="ECO:0000256" key="4">
    <source>
        <dbReference type="ARBA" id="ARBA00022763"/>
    </source>
</evidence>
<proteinExistence type="inferred from homology"/>
<evidence type="ECO:0000256" key="7">
    <source>
        <dbReference type="ARBA" id="ARBA00023204"/>
    </source>
</evidence>
<dbReference type="PANTHER" id="PTHR13989">
    <property type="entry name" value="REPLICATION PROTEIN A-RELATED"/>
    <property type="match status" value="1"/>
</dbReference>
<dbReference type="SUPFAM" id="SSF50249">
    <property type="entry name" value="Nucleic acid-binding proteins"/>
    <property type="match status" value="1"/>
</dbReference>
<dbReference type="GO" id="GO:0000724">
    <property type="term" value="P:double-strand break repair via homologous recombination"/>
    <property type="evidence" value="ECO:0007669"/>
    <property type="project" value="TreeGrafter"/>
</dbReference>
<comment type="similarity">
    <text evidence="2">Belongs to the replication factor A protein 2 family.</text>
</comment>
<evidence type="ECO:0000256" key="5">
    <source>
        <dbReference type="ARBA" id="ARBA00023125"/>
    </source>
</evidence>
<dbReference type="GO" id="GO:0035861">
    <property type="term" value="C:site of double-strand break"/>
    <property type="evidence" value="ECO:0007669"/>
    <property type="project" value="TreeGrafter"/>
</dbReference>
<dbReference type="GO" id="GO:0003697">
    <property type="term" value="F:single-stranded DNA binding"/>
    <property type="evidence" value="ECO:0007669"/>
    <property type="project" value="TreeGrafter"/>
</dbReference>
<dbReference type="Gene3D" id="1.10.10.10">
    <property type="entry name" value="Winged helix-like DNA-binding domain superfamily/Winged helix DNA-binding domain"/>
    <property type="match status" value="1"/>
</dbReference>
<dbReference type="CDD" id="cd04478">
    <property type="entry name" value="RPA2_DBD_D"/>
    <property type="match status" value="1"/>
</dbReference>
<dbReference type="InterPro" id="IPR012340">
    <property type="entry name" value="NA-bd_OB-fold"/>
</dbReference>
<dbReference type="Proteomes" id="UP001370490">
    <property type="component" value="Unassembled WGS sequence"/>
</dbReference>
<evidence type="ECO:0000256" key="6">
    <source>
        <dbReference type="ARBA" id="ARBA00023172"/>
    </source>
</evidence>
<keyword evidence="6" id="KW-0233">DNA recombination</keyword>
<comment type="subcellular location">
    <subcellularLocation>
        <location evidence="1">Nucleus</location>
    </subcellularLocation>
</comment>
<evidence type="ECO:0000256" key="3">
    <source>
        <dbReference type="ARBA" id="ARBA00022705"/>
    </source>
</evidence>
<dbReference type="InterPro" id="IPR014646">
    <property type="entry name" value="Rfa2/RPA32"/>
</dbReference>
<dbReference type="GO" id="GO:0006289">
    <property type="term" value="P:nucleotide-excision repair"/>
    <property type="evidence" value="ECO:0007669"/>
    <property type="project" value="TreeGrafter"/>
</dbReference>
<keyword evidence="13" id="KW-1185">Reference proteome</keyword>